<organism evidence="1 2">
    <name type="scientific">Cuscuta campestris</name>
    <dbReference type="NCBI Taxonomy" id="132261"/>
    <lineage>
        <taxon>Eukaryota</taxon>
        <taxon>Viridiplantae</taxon>
        <taxon>Streptophyta</taxon>
        <taxon>Embryophyta</taxon>
        <taxon>Tracheophyta</taxon>
        <taxon>Spermatophyta</taxon>
        <taxon>Magnoliopsida</taxon>
        <taxon>eudicotyledons</taxon>
        <taxon>Gunneridae</taxon>
        <taxon>Pentapetalae</taxon>
        <taxon>asterids</taxon>
        <taxon>lamiids</taxon>
        <taxon>Solanales</taxon>
        <taxon>Convolvulaceae</taxon>
        <taxon>Cuscuteae</taxon>
        <taxon>Cuscuta</taxon>
        <taxon>Cuscuta subgen. Grammica</taxon>
        <taxon>Cuscuta sect. Cleistogrammica</taxon>
    </lineage>
</organism>
<dbReference type="AlphaFoldDB" id="A0A484N0U1"/>
<proteinExistence type="predicted"/>
<gene>
    <name evidence="1" type="ORF">CCAM_LOCUS35644</name>
</gene>
<name>A0A484N0U1_9ASTE</name>
<reference evidence="1 2" key="1">
    <citation type="submission" date="2018-04" db="EMBL/GenBank/DDBJ databases">
        <authorList>
            <person name="Vogel A."/>
        </authorList>
    </citation>
    <scope>NUCLEOTIDE SEQUENCE [LARGE SCALE GENOMIC DNA]</scope>
</reference>
<accession>A0A484N0U1</accession>
<dbReference type="Proteomes" id="UP000595140">
    <property type="component" value="Unassembled WGS sequence"/>
</dbReference>
<sequence>MKRILSRVVRVQKVKQMRTRLKGLDLLFDFEVHRPSGSNLRLPAKEASGFLLSGTGQAKFHSNLGILLLVKLILGFMVKHIRLELEENLSLESRLAS</sequence>
<dbReference type="EMBL" id="OOIL02005040">
    <property type="protein sequence ID" value="VFQ93868.1"/>
    <property type="molecule type" value="Genomic_DNA"/>
</dbReference>
<evidence type="ECO:0000313" key="1">
    <source>
        <dbReference type="EMBL" id="VFQ93868.1"/>
    </source>
</evidence>
<keyword evidence="2" id="KW-1185">Reference proteome</keyword>
<protein>
    <submittedName>
        <fullName evidence="1">Uncharacterized protein</fullName>
    </submittedName>
</protein>
<evidence type="ECO:0000313" key="2">
    <source>
        <dbReference type="Proteomes" id="UP000595140"/>
    </source>
</evidence>